<evidence type="ECO:0000313" key="4">
    <source>
        <dbReference type="Proteomes" id="UP000617979"/>
    </source>
</evidence>
<protein>
    <recommendedName>
        <fullName evidence="2">DUF3899 domain-containing protein</fullName>
    </recommendedName>
</protein>
<evidence type="ECO:0000256" key="1">
    <source>
        <dbReference type="SAM" id="Phobius"/>
    </source>
</evidence>
<dbReference type="InterPro" id="IPR025007">
    <property type="entry name" value="DUF3899"/>
</dbReference>
<proteinExistence type="predicted"/>
<keyword evidence="1" id="KW-1133">Transmembrane helix</keyword>
<dbReference type="Proteomes" id="UP000617979">
    <property type="component" value="Unassembled WGS sequence"/>
</dbReference>
<evidence type="ECO:0000313" key="3">
    <source>
        <dbReference type="EMBL" id="GGA44225.1"/>
    </source>
</evidence>
<feature type="transmembrane region" description="Helical" evidence="1">
    <location>
        <begin position="100"/>
        <end position="120"/>
    </location>
</feature>
<feature type="transmembrane region" description="Helical" evidence="1">
    <location>
        <begin position="32"/>
        <end position="52"/>
    </location>
</feature>
<accession>A0ABQ1GIJ5</accession>
<dbReference type="RefSeq" id="WP_188431795.1">
    <property type="nucleotide sequence ID" value="NZ_BMEX01000004.1"/>
</dbReference>
<organism evidence="3 4">
    <name type="scientific">Kroppenstedtia guangzhouensis</name>
    <dbReference type="NCBI Taxonomy" id="1274356"/>
    <lineage>
        <taxon>Bacteria</taxon>
        <taxon>Bacillati</taxon>
        <taxon>Bacillota</taxon>
        <taxon>Bacilli</taxon>
        <taxon>Bacillales</taxon>
        <taxon>Thermoactinomycetaceae</taxon>
        <taxon>Kroppenstedtia</taxon>
    </lineage>
</organism>
<name>A0ABQ1GIJ5_9BACL</name>
<keyword evidence="4" id="KW-1185">Reference proteome</keyword>
<feature type="domain" description="DUF3899" evidence="2">
    <location>
        <begin position="32"/>
        <end position="114"/>
    </location>
</feature>
<keyword evidence="1" id="KW-0812">Transmembrane</keyword>
<comment type="caution">
    <text evidence="3">The sequence shown here is derived from an EMBL/GenBank/DDBJ whole genome shotgun (WGS) entry which is preliminary data.</text>
</comment>
<dbReference type="EMBL" id="BMEX01000004">
    <property type="protein sequence ID" value="GGA44225.1"/>
    <property type="molecule type" value="Genomic_DNA"/>
</dbReference>
<keyword evidence="1" id="KW-0472">Membrane</keyword>
<evidence type="ECO:0000259" key="2">
    <source>
        <dbReference type="Pfam" id="PF13038"/>
    </source>
</evidence>
<reference evidence="4" key="1">
    <citation type="journal article" date="2019" name="Int. J. Syst. Evol. Microbiol.">
        <title>The Global Catalogue of Microorganisms (GCM) 10K type strain sequencing project: providing services to taxonomists for standard genome sequencing and annotation.</title>
        <authorList>
            <consortium name="The Broad Institute Genomics Platform"/>
            <consortium name="The Broad Institute Genome Sequencing Center for Infectious Disease"/>
            <person name="Wu L."/>
            <person name="Ma J."/>
        </authorList>
    </citation>
    <scope>NUCLEOTIDE SEQUENCE [LARGE SCALE GENOMIC DNA]</scope>
    <source>
        <strain evidence="4">CGMCC 1.12404</strain>
    </source>
</reference>
<dbReference type="Pfam" id="PF13038">
    <property type="entry name" value="DUF3899"/>
    <property type="match status" value="1"/>
</dbReference>
<gene>
    <name evidence="3" type="ORF">GCM10007416_16730</name>
</gene>
<sequence>MLQSRILWTGVLASVSVIGSFAAAQGDLTGMINILFMTGLALLMLAGGYYVWNGGFFNLVSKGFKMLLPKRNQRDYGFEDPLDGSGSEAEEEKRARIKRWMATVGFWTGLIDTILSFLLIPLI</sequence>